<dbReference type="Proteomes" id="UP000602087">
    <property type="component" value="Unassembled WGS sequence"/>
</dbReference>
<dbReference type="SUPFAM" id="SSF52096">
    <property type="entry name" value="ClpP/crotonase"/>
    <property type="match status" value="1"/>
</dbReference>
<dbReference type="InterPro" id="IPR029045">
    <property type="entry name" value="ClpP/crotonase-like_dom_sf"/>
</dbReference>
<dbReference type="GO" id="GO:0006508">
    <property type="term" value="P:proteolysis"/>
    <property type="evidence" value="ECO:0007669"/>
    <property type="project" value="InterPro"/>
</dbReference>
<dbReference type="EMBL" id="JAEINH010000009">
    <property type="protein sequence ID" value="MBI9115612.1"/>
    <property type="molecule type" value="Genomic_DNA"/>
</dbReference>
<feature type="chain" id="PRO_5039433425" description="Tail specific protease domain-containing protein" evidence="1">
    <location>
        <begin position="19"/>
        <end position="326"/>
    </location>
</feature>
<evidence type="ECO:0000259" key="2">
    <source>
        <dbReference type="Pfam" id="PF03572"/>
    </source>
</evidence>
<organism evidence="3 4">
    <name type="scientific">Sanguibacter suaedae</name>
    <dbReference type="NCBI Taxonomy" id="2795737"/>
    <lineage>
        <taxon>Bacteria</taxon>
        <taxon>Bacillati</taxon>
        <taxon>Actinomycetota</taxon>
        <taxon>Actinomycetes</taxon>
        <taxon>Micrococcales</taxon>
        <taxon>Sanguibacteraceae</taxon>
        <taxon>Sanguibacter</taxon>
    </lineage>
</organism>
<sequence>MRRTVLVVLVAAVLGACATGAPSTDTPRAVSAPDYLEEALALLDDGLHAGTDAWAAAREDAVEQVTAATSIADVHAVVDRLATIAGGPHSTFRTPEEVRAWEAESADTPDLPSVEVDVDVGVLTLPPFPVDEPELVQQYVDAGLAGIAEHTDADLCGWVIDVQFNTGGNAHPMIAAASPLLTDGPVLGLREQDGTVTELVVDGNSVLVDDQVLAVGSGDPFKVSTPSVAVRQGRMTASAGEAVVVAFSGEATARTFGAPTRGFTSGNRYLELSDGAGLTVTTGLFQDRRGTAYDGRLAPGIEGADAVTAADGLTEEEWIRERCSRR</sequence>
<keyword evidence="1" id="KW-0732">Signal</keyword>
<dbReference type="RefSeq" id="WP_198734179.1">
    <property type="nucleotide sequence ID" value="NZ_JAEINH010000009.1"/>
</dbReference>
<dbReference type="InterPro" id="IPR005151">
    <property type="entry name" value="Tail-specific_protease"/>
</dbReference>
<evidence type="ECO:0000256" key="1">
    <source>
        <dbReference type="SAM" id="SignalP"/>
    </source>
</evidence>
<keyword evidence="4" id="KW-1185">Reference proteome</keyword>
<evidence type="ECO:0000313" key="4">
    <source>
        <dbReference type="Proteomes" id="UP000602087"/>
    </source>
</evidence>
<dbReference type="AlphaFoldDB" id="A0A934IC09"/>
<reference evidence="3" key="1">
    <citation type="submission" date="2020-12" db="EMBL/GenBank/DDBJ databases">
        <title>Sanguibacter suaedae sp. nov., isolated from Suaeda aralocaspica.</title>
        <authorList>
            <person name="Ma Q."/>
        </authorList>
    </citation>
    <scope>NUCLEOTIDE SEQUENCE</scope>
    <source>
        <strain evidence="3">YZGR15</strain>
    </source>
</reference>
<evidence type="ECO:0000313" key="3">
    <source>
        <dbReference type="EMBL" id="MBI9115612.1"/>
    </source>
</evidence>
<accession>A0A934IC09</accession>
<proteinExistence type="predicted"/>
<dbReference type="PROSITE" id="PS51257">
    <property type="entry name" value="PROKAR_LIPOPROTEIN"/>
    <property type="match status" value="1"/>
</dbReference>
<name>A0A934IC09_9MICO</name>
<feature type="domain" description="Tail specific protease" evidence="2">
    <location>
        <begin position="120"/>
        <end position="295"/>
    </location>
</feature>
<feature type="signal peptide" evidence="1">
    <location>
        <begin position="1"/>
        <end position="18"/>
    </location>
</feature>
<gene>
    <name evidence="3" type="ORF">JAV76_11365</name>
</gene>
<protein>
    <recommendedName>
        <fullName evidence="2">Tail specific protease domain-containing protein</fullName>
    </recommendedName>
</protein>
<dbReference type="Pfam" id="PF03572">
    <property type="entry name" value="Peptidase_S41"/>
    <property type="match status" value="1"/>
</dbReference>
<comment type="caution">
    <text evidence="3">The sequence shown here is derived from an EMBL/GenBank/DDBJ whole genome shotgun (WGS) entry which is preliminary data.</text>
</comment>
<dbReference type="GO" id="GO:0008236">
    <property type="term" value="F:serine-type peptidase activity"/>
    <property type="evidence" value="ECO:0007669"/>
    <property type="project" value="InterPro"/>
</dbReference>
<dbReference type="Gene3D" id="3.90.226.10">
    <property type="entry name" value="2-enoyl-CoA Hydratase, Chain A, domain 1"/>
    <property type="match status" value="1"/>
</dbReference>